<dbReference type="GO" id="GO:0007030">
    <property type="term" value="P:Golgi organization"/>
    <property type="evidence" value="ECO:0007669"/>
    <property type="project" value="InterPro"/>
</dbReference>
<dbReference type="Proteomes" id="UP000290289">
    <property type="component" value="Chromosome 6"/>
</dbReference>
<keyword evidence="4" id="KW-0547">Nucleotide-binding</keyword>
<evidence type="ECO:0000256" key="5">
    <source>
        <dbReference type="ARBA" id="ARBA00022989"/>
    </source>
</evidence>
<proteinExistence type="inferred from homology"/>
<evidence type="ECO:0000256" key="7">
    <source>
        <dbReference type="ARBA" id="ARBA00023054"/>
    </source>
</evidence>
<name>A0A498JLN0_MALDO</name>
<keyword evidence="11" id="KW-0636">Prenylation</keyword>
<feature type="compositionally biased region" description="Low complexity" evidence="14">
    <location>
        <begin position="505"/>
        <end position="522"/>
    </location>
</feature>
<keyword evidence="9 15" id="KW-0472">Membrane</keyword>
<dbReference type="FunFam" id="3.40.50.300:FF:000274">
    <property type="entry name" value="ras-related protein RABA5a"/>
    <property type="match status" value="1"/>
</dbReference>
<dbReference type="PROSITE" id="PS51421">
    <property type="entry name" value="RAS"/>
    <property type="match status" value="1"/>
</dbReference>
<feature type="region of interest" description="Disordered" evidence="14">
    <location>
        <begin position="278"/>
        <end position="413"/>
    </location>
</feature>
<protein>
    <recommendedName>
        <fullName evidence="18">Golgin candidate 2</fullName>
    </recommendedName>
</protein>
<gene>
    <name evidence="16" type="ORF">DVH24_009132</name>
</gene>
<dbReference type="InterPro" id="IPR019177">
    <property type="entry name" value="Golgin_subfamily_A_member_5"/>
</dbReference>
<evidence type="ECO:0000256" key="12">
    <source>
        <dbReference type="ARBA" id="ARBA00037868"/>
    </source>
</evidence>
<reference evidence="16 17" key="1">
    <citation type="submission" date="2018-10" db="EMBL/GenBank/DDBJ databases">
        <title>A high-quality apple genome assembly.</title>
        <authorList>
            <person name="Hu J."/>
        </authorList>
    </citation>
    <scope>NUCLEOTIDE SEQUENCE [LARGE SCALE GENOMIC DNA]</scope>
    <source>
        <strain evidence="17">cv. HFTH1</strain>
        <tissue evidence="16">Young leaf</tissue>
    </source>
</reference>
<evidence type="ECO:0008006" key="18">
    <source>
        <dbReference type="Google" id="ProtNLM"/>
    </source>
</evidence>
<evidence type="ECO:0000256" key="1">
    <source>
        <dbReference type="ARBA" id="ARBA00004394"/>
    </source>
</evidence>
<evidence type="ECO:0000256" key="15">
    <source>
        <dbReference type="SAM" id="Phobius"/>
    </source>
</evidence>
<evidence type="ECO:0000256" key="6">
    <source>
        <dbReference type="ARBA" id="ARBA00023034"/>
    </source>
</evidence>
<dbReference type="PROSITE" id="PS51420">
    <property type="entry name" value="RHO"/>
    <property type="match status" value="1"/>
</dbReference>
<dbReference type="AlphaFoldDB" id="A0A498JLN0"/>
<dbReference type="GO" id="GO:0005525">
    <property type="term" value="F:GTP binding"/>
    <property type="evidence" value="ECO:0007669"/>
    <property type="project" value="UniProtKB-KW"/>
</dbReference>
<dbReference type="SMART" id="SM00173">
    <property type="entry name" value="RAS"/>
    <property type="match status" value="1"/>
</dbReference>
<dbReference type="PANTHER" id="PTHR13815">
    <property type="entry name" value="GOLGIN-84"/>
    <property type="match status" value="1"/>
</dbReference>
<evidence type="ECO:0000256" key="8">
    <source>
        <dbReference type="ARBA" id="ARBA00023134"/>
    </source>
</evidence>
<dbReference type="PROSITE" id="PS51417">
    <property type="entry name" value="ARF"/>
    <property type="match status" value="1"/>
</dbReference>
<dbReference type="InterPro" id="IPR027417">
    <property type="entry name" value="P-loop_NTPase"/>
</dbReference>
<feature type="compositionally biased region" description="Polar residues" evidence="14">
    <location>
        <begin position="312"/>
        <end position="327"/>
    </location>
</feature>
<dbReference type="CDD" id="cd01868">
    <property type="entry name" value="Rab11_like"/>
    <property type="match status" value="1"/>
</dbReference>
<evidence type="ECO:0000313" key="16">
    <source>
        <dbReference type="EMBL" id="RXH96628.1"/>
    </source>
</evidence>
<evidence type="ECO:0000256" key="2">
    <source>
        <dbReference type="ARBA" id="ARBA00006270"/>
    </source>
</evidence>
<dbReference type="InterPro" id="IPR005225">
    <property type="entry name" value="Small_GTP-bd"/>
</dbReference>
<evidence type="ECO:0000256" key="11">
    <source>
        <dbReference type="ARBA" id="ARBA00023289"/>
    </source>
</evidence>
<keyword evidence="10" id="KW-0449">Lipoprotein</keyword>
<dbReference type="Pfam" id="PF09787">
    <property type="entry name" value="Golgin_A5"/>
    <property type="match status" value="1"/>
</dbReference>
<feature type="transmembrane region" description="Helical" evidence="15">
    <location>
        <begin position="833"/>
        <end position="851"/>
    </location>
</feature>
<evidence type="ECO:0000256" key="9">
    <source>
        <dbReference type="ARBA" id="ARBA00023136"/>
    </source>
</evidence>
<dbReference type="InterPro" id="IPR001806">
    <property type="entry name" value="Small_GTPase"/>
</dbReference>
<dbReference type="SMART" id="SM00175">
    <property type="entry name" value="RAB"/>
    <property type="match status" value="1"/>
</dbReference>
<comment type="caution">
    <text evidence="16">The sequence shown here is derived from an EMBL/GenBank/DDBJ whole genome shotgun (WGS) entry which is preliminary data.</text>
</comment>
<evidence type="ECO:0000256" key="10">
    <source>
        <dbReference type="ARBA" id="ARBA00023288"/>
    </source>
</evidence>
<dbReference type="EMBL" id="RDQH01000332">
    <property type="protein sequence ID" value="RXH96628.1"/>
    <property type="molecule type" value="Genomic_DNA"/>
</dbReference>
<comment type="similarity">
    <text evidence="2">Belongs to the small GTPase superfamily. Rab family.</text>
</comment>
<dbReference type="Gene3D" id="3.40.50.300">
    <property type="entry name" value="P-loop containing nucleotide triphosphate hydrolases"/>
    <property type="match status" value="1"/>
</dbReference>
<dbReference type="PROSITE" id="PS51419">
    <property type="entry name" value="RAB"/>
    <property type="match status" value="1"/>
</dbReference>
<sequence>MLMGDSIDEECDYLFKAVLIGDSGVGKSNLLSRFSKDEFRLDSKPTIGVEFAYRNIKVADRIVKAQIWDTAGQERFRAITSSYYRGALGAILVYDISRRQSFENVRNWLRELREFGNLDMVIVLVGNKSDLSQSREVDEEEGKSFAEAEGLCFMETSALENVNVEQVFLVMISKIHDITRQRSLEAKVEETSVASKSLGGAKETIHIGGDDHEIDQQAAESLRKNEKQIADELSLDTPTRAGGSVPLKDQLKKKTLENQISDYRGKLTSDPSLNIVSNNINVNDDGNNSNRERDIGGVLKPRKTLTDGDWTQLLSSTPNRGATSAANRGNGFPGVRGLRKDGRRPGSASSTSGLSVLEAKKNQKSGGNNVVKSARRASVGEGSKLNGKVSDGGESGYSVSNSPERASSVELKSDGKILEGRELDYRDVGLNTLEETKDKGNEENGGRFDSKELSAEVSLQSVKKDDVGSNKKLGGENVGDRLRKHESIEASRSSTSEDLKRGFTSVSDGSSESDTDTGSSSDSESEREKEERRKKRERILAEKAAAKAVEAIKERENMVARLEGEKQSLEKILEEQVKQQAQEASKLQMTMMETMEAADLEKQKHNNTRMEAFARLAKLETSNADLAKSLANVQWNLQVEANQVAELRQQIELKEVNQEELRRKISDTHQTKLSLKKVAASKGIELEREILEAEYAFVTDKFVRLQDKAQKLEANIEMTRKEIEDPTEVEIELKRRLAQMTDHLIHKQAQVEALSSEKATLLFRIEAVSRSLDESKSLTEFSAASSRDIESGRPLFEDRIRSGRKHLGSALQQLESIFLAGVVFLRRNPTAKIWAAMYFVCLHLWVIYILMSRSQASNEMKSGAVISLENINNTAGGLN</sequence>
<dbReference type="PRINTS" id="PR00449">
    <property type="entry name" value="RASTRNSFRMNG"/>
</dbReference>
<evidence type="ECO:0000256" key="4">
    <source>
        <dbReference type="ARBA" id="ARBA00022741"/>
    </source>
</evidence>
<dbReference type="PANTHER" id="PTHR13815:SF5">
    <property type="entry name" value="GOLGIN CANDIDATE 2"/>
    <property type="match status" value="1"/>
</dbReference>
<evidence type="ECO:0000256" key="13">
    <source>
        <dbReference type="SAM" id="Coils"/>
    </source>
</evidence>
<keyword evidence="7 13" id="KW-0175">Coiled coil</keyword>
<feature type="compositionally biased region" description="Low complexity" evidence="14">
    <location>
        <begin position="278"/>
        <end position="289"/>
    </location>
</feature>
<feature type="coiled-coil region" evidence="13">
    <location>
        <begin position="630"/>
        <end position="664"/>
    </location>
</feature>
<keyword evidence="8" id="KW-0342">GTP-binding</keyword>
<accession>A0A498JLN0</accession>
<keyword evidence="5 15" id="KW-1133">Transmembrane helix</keyword>
<comment type="subcellular location">
    <subcellularLocation>
        <location evidence="12">Endomembrane system</location>
        <topology evidence="12">Lipid-anchor</topology>
    </subcellularLocation>
    <subcellularLocation>
        <location evidence="1">Golgi apparatus membrane</location>
    </subcellularLocation>
</comment>
<dbReference type="STRING" id="3750.A0A498JLN0"/>
<organism evidence="16 17">
    <name type="scientific">Malus domestica</name>
    <name type="common">Apple</name>
    <name type="synonym">Pyrus malus</name>
    <dbReference type="NCBI Taxonomy" id="3750"/>
    <lineage>
        <taxon>Eukaryota</taxon>
        <taxon>Viridiplantae</taxon>
        <taxon>Streptophyta</taxon>
        <taxon>Embryophyta</taxon>
        <taxon>Tracheophyta</taxon>
        <taxon>Spermatophyta</taxon>
        <taxon>Magnoliopsida</taxon>
        <taxon>eudicotyledons</taxon>
        <taxon>Gunneridae</taxon>
        <taxon>Pentapetalae</taxon>
        <taxon>rosids</taxon>
        <taxon>fabids</taxon>
        <taxon>Rosales</taxon>
        <taxon>Rosaceae</taxon>
        <taxon>Amygdaloideae</taxon>
        <taxon>Maleae</taxon>
        <taxon>Malus</taxon>
    </lineage>
</organism>
<evidence type="ECO:0000256" key="14">
    <source>
        <dbReference type="SAM" id="MobiDB-lite"/>
    </source>
</evidence>
<dbReference type="Pfam" id="PF00071">
    <property type="entry name" value="Ras"/>
    <property type="match status" value="1"/>
</dbReference>
<feature type="compositionally biased region" description="Basic and acidic residues" evidence="14">
    <location>
        <begin position="434"/>
        <end position="454"/>
    </location>
</feature>
<dbReference type="SMART" id="SM00174">
    <property type="entry name" value="RHO"/>
    <property type="match status" value="1"/>
</dbReference>
<keyword evidence="6" id="KW-0333">Golgi apparatus</keyword>
<evidence type="ECO:0000256" key="3">
    <source>
        <dbReference type="ARBA" id="ARBA00022692"/>
    </source>
</evidence>
<dbReference type="SMART" id="SM00176">
    <property type="entry name" value="RAN"/>
    <property type="match status" value="1"/>
</dbReference>
<feature type="region of interest" description="Disordered" evidence="14">
    <location>
        <begin position="432"/>
        <end position="538"/>
    </location>
</feature>
<feature type="coiled-coil region" evidence="13">
    <location>
        <begin position="695"/>
        <end position="722"/>
    </location>
</feature>
<dbReference type="NCBIfam" id="TIGR00231">
    <property type="entry name" value="small_GTP"/>
    <property type="match status" value="1"/>
</dbReference>
<dbReference type="GO" id="GO:0000301">
    <property type="term" value="P:retrograde transport, vesicle recycling within Golgi"/>
    <property type="evidence" value="ECO:0007669"/>
    <property type="project" value="TreeGrafter"/>
</dbReference>
<keyword evidence="3 15" id="KW-0812">Transmembrane</keyword>
<evidence type="ECO:0000313" key="17">
    <source>
        <dbReference type="Proteomes" id="UP000290289"/>
    </source>
</evidence>
<dbReference type="GO" id="GO:0000139">
    <property type="term" value="C:Golgi membrane"/>
    <property type="evidence" value="ECO:0007669"/>
    <property type="project" value="UniProtKB-SubCell"/>
</dbReference>
<keyword evidence="17" id="KW-1185">Reference proteome</keyword>
<feature type="compositionally biased region" description="Basic and acidic residues" evidence="14">
    <location>
        <begin position="478"/>
        <end position="501"/>
    </location>
</feature>
<dbReference type="SUPFAM" id="SSF52540">
    <property type="entry name" value="P-loop containing nucleoside triphosphate hydrolases"/>
    <property type="match status" value="1"/>
</dbReference>
<dbReference type="GO" id="GO:0003924">
    <property type="term" value="F:GTPase activity"/>
    <property type="evidence" value="ECO:0007669"/>
    <property type="project" value="InterPro"/>
</dbReference>
<dbReference type="GO" id="GO:0031985">
    <property type="term" value="C:Golgi cisterna"/>
    <property type="evidence" value="ECO:0007669"/>
    <property type="project" value="TreeGrafter"/>
</dbReference>